<feature type="region of interest" description="Disordered" evidence="1">
    <location>
        <begin position="25"/>
        <end position="79"/>
    </location>
</feature>
<accession>A0AAD9F4S4</accession>
<dbReference type="EMBL" id="JASDAP010000018">
    <property type="protein sequence ID" value="KAK1888246.1"/>
    <property type="molecule type" value="Genomic_DNA"/>
</dbReference>
<feature type="non-terminal residue" evidence="2">
    <location>
        <position position="79"/>
    </location>
</feature>
<keyword evidence="3" id="KW-1185">Reference proteome</keyword>
<evidence type="ECO:0000313" key="2">
    <source>
        <dbReference type="EMBL" id="KAK1888246.1"/>
    </source>
</evidence>
<dbReference type="Proteomes" id="UP001228049">
    <property type="component" value="Unassembled WGS sequence"/>
</dbReference>
<name>A0AAD9F4S4_DISEL</name>
<sequence length="79" mass="8644">MPWRVSGQQVHLNKLNIMEKCNRKSADDKVDMKESEDGMGEEALRGAGVPGSSCVTARGRARGKETMGRKMQGGRSRHG</sequence>
<protein>
    <submittedName>
        <fullName evidence="2">Protein lin-28 like B</fullName>
    </submittedName>
</protein>
<organism evidence="2 3">
    <name type="scientific">Dissostichus eleginoides</name>
    <name type="common">Patagonian toothfish</name>
    <name type="synonym">Dissostichus amissus</name>
    <dbReference type="NCBI Taxonomy" id="100907"/>
    <lineage>
        <taxon>Eukaryota</taxon>
        <taxon>Metazoa</taxon>
        <taxon>Chordata</taxon>
        <taxon>Craniata</taxon>
        <taxon>Vertebrata</taxon>
        <taxon>Euteleostomi</taxon>
        <taxon>Actinopterygii</taxon>
        <taxon>Neopterygii</taxon>
        <taxon>Teleostei</taxon>
        <taxon>Neoteleostei</taxon>
        <taxon>Acanthomorphata</taxon>
        <taxon>Eupercaria</taxon>
        <taxon>Perciformes</taxon>
        <taxon>Notothenioidei</taxon>
        <taxon>Nototheniidae</taxon>
        <taxon>Dissostichus</taxon>
    </lineage>
</organism>
<gene>
    <name evidence="2" type="ORF">KUDE01_029029</name>
</gene>
<comment type="caution">
    <text evidence="2">The sequence shown here is derived from an EMBL/GenBank/DDBJ whole genome shotgun (WGS) entry which is preliminary data.</text>
</comment>
<reference evidence="2" key="1">
    <citation type="submission" date="2023-04" db="EMBL/GenBank/DDBJ databases">
        <title>Chromosome-level genome of Chaenocephalus aceratus.</title>
        <authorList>
            <person name="Park H."/>
        </authorList>
    </citation>
    <scope>NUCLEOTIDE SEQUENCE</scope>
    <source>
        <strain evidence="2">DE</strain>
        <tissue evidence="2">Muscle</tissue>
    </source>
</reference>
<proteinExistence type="predicted"/>
<dbReference type="AlphaFoldDB" id="A0AAD9F4S4"/>
<evidence type="ECO:0000256" key="1">
    <source>
        <dbReference type="SAM" id="MobiDB-lite"/>
    </source>
</evidence>
<feature type="compositionally biased region" description="Basic and acidic residues" evidence="1">
    <location>
        <begin position="25"/>
        <end position="36"/>
    </location>
</feature>
<evidence type="ECO:0000313" key="3">
    <source>
        <dbReference type="Proteomes" id="UP001228049"/>
    </source>
</evidence>